<evidence type="ECO:0000313" key="2">
    <source>
        <dbReference type="Proteomes" id="UP000310158"/>
    </source>
</evidence>
<keyword evidence="2" id="KW-1185">Reference proteome</keyword>
<dbReference type="EMBL" id="SGPL01000113">
    <property type="protein sequence ID" value="THH17397.1"/>
    <property type="molecule type" value="Genomic_DNA"/>
</dbReference>
<sequence>MDRKLSLDVIDRILTYISDLPTLSSTIQVSKPIYHVFKHRPASIVSAVSLNEIGPALPQAMKLLHITTIDIIERNLMLTERRLPDDNDVPKYPKNRDKGAILTVNARVVRAFEDFFSQRCKDRTSSTSKLSEIESHRFHRAMYRLWLYQYLFGDDWRSCIENDDDQEMELVRGRQEYFLKHIPPAERKEFAAIYRFMQATSEWVCKMLLDIELLPQFVVSAEPEVLLACIQEHDQGQLDGTGYWGEDFEQAEPTEREFVLSPLLQFGSDTEGQDNVDKKTIYKSILDEVIGENDTCTHCGSICGLDLWNESNWSLLSGHICPAEIPNLFPGHILRNVLESSAIRGKFRSMPFDYPVFMNAMFDECEDQADGWSKQDWLCEQCIRSFLTDHLCSWWLHRKAERQSSNVSSLSLDPHKLMPFAFLGGMVGLAGLKPRLHTMLDASTISASQREASWFDNSQLYRLFDPS</sequence>
<dbReference type="AlphaFoldDB" id="A0A4S4LZ36"/>
<accession>A0A4S4LZ36</accession>
<evidence type="ECO:0000313" key="1">
    <source>
        <dbReference type="EMBL" id="THH17397.1"/>
    </source>
</evidence>
<name>A0A4S4LZ36_9AGAM</name>
<dbReference type="Proteomes" id="UP000310158">
    <property type="component" value="Unassembled WGS sequence"/>
</dbReference>
<proteinExistence type="predicted"/>
<organism evidence="1 2">
    <name type="scientific">Bondarzewia mesenterica</name>
    <dbReference type="NCBI Taxonomy" id="1095465"/>
    <lineage>
        <taxon>Eukaryota</taxon>
        <taxon>Fungi</taxon>
        <taxon>Dikarya</taxon>
        <taxon>Basidiomycota</taxon>
        <taxon>Agaricomycotina</taxon>
        <taxon>Agaricomycetes</taxon>
        <taxon>Russulales</taxon>
        <taxon>Bondarzewiaceae</taxon>
        <taxon>Bondarzewia</taxon>
    </lineage>
</organism>
<reference evidence="1 2" key="1">
    <citation type="submission" date="2019-02" db="EMBL/GenBank/DDBJ databases">
        <title>Genome sequencing of the rare red list fungi Bondarzewia mesenterica.</title>
        <authorList>
            <person name="Buettner E."/>
            <person name="Kellner H."/>
        </authorList>
    </citation>
    <scope>NUCLEOTIDE SEQUENCE [LARGE SCALE GENOMIC DNA]</scope>
    <source>
        <strain evidence="1 2">DSM 108281</strain>
    </source>
</reference>
<comment type="caution">
    <text evidence="1">The sequence shown here is derived from an EMBL/GenBank/DDBJ whole genome shotgun (WGS) entry which is preliminary data.</text>
</comment>
<dbReference type="OrthoDB" id="2745518at2759"/>
<gene>
    <name evidence="1" type="ORF">EW146_g3398</name>
</gene>
<protein>
    <submittedName>
        <fullName evidence="1">Uncharacterized protein</fullName>
    </submittedName>
</protein>